<proteinExistence type="predicted"/>
<keyword evidence="1" id="KW-0812">Transmembrane</keyword>
<dbReference type="RefSeq" id="WP_190568772.1">
    <property type="nucleotide sequence ID" value="NZ_JACJQL010000028.1"/>
</dbReference>
<comment type="caution">
    <text evidence="2">The sequence shown here is derived from an EMBL/GenBank/DDBJ whole genome shotgun (WGS) entry which is preliminary data.</text>
</comment>
<accession>A0ABR8BGL6</accession>
<dbReference type="EMBL" id="JACJQL010000028">
    <property type="protein sequence ID" value="MBD2253232.1"/>
    <property type="molecule type" value="Genomic_DNA"/>
</dbReference>
<organism evidence="2 3">
    <name type="scientific">Nostoc parmelioides FACHB-3921</name>
    <dbReference type="NCBI Taxonomy" id="2692909"/>
    <lineage>
        <taxon>Bacteria</taxon>
        <taxon>Bacillati</taxon>
        <taxon>Cyanobacteriota</taxon>
        <taxon>Cyanophyceae</taxon>
        <taxon>Nostocales</taxon>
        <taxon>Nostocaceae</taxon>
        <taxon>Nostoc</taxon>
    </lineage>
</organism>
<evidence type="ECO:0000313" key="2">
    <source>
        <dbReference type="EMBL" id="MBD2253232.1"/>
    </source>
</evidence>
<dbReference type="Proteomes" id="UP000621307">
    <property type="component" value="Unassembled WGS sequence"/>
</dbReference>
<reference evidence="2 3" key="1">
    <citation type="journal article" date="2020" name="ISME J.">
        <title>Comparative genomics reveals insights into cyanobacterial evolution and habitat adaptation.</title>
        <authorList>
            <person name="Chen M.Y."/>
            <person name="Teng W.K."/>
            <person name="Zhao L."/>
            <person name="Hu C.X."/>
            <person name="Zhou Y.K."/>
            <person name="Han B.P."/>
            <person name="Song L.R."/>
            <person name="Shu W.S."/>
        </authorList>
    </citation>
    <scope>NUCLEOTIDE SEQUENCE [LARGE SCALE GENOMIC DNA]</scope>
    <source>
        <strain evidence="2 3">FACHB-3921</strain>
    </source>
</reference>
<sequence length="254" mass="27683">MNQNFWTTVLGLASVIVLNTDFPVQAEPVIYVETGGKESLTFDPDGLAYLERIGLSLRSIESTDTPAPGYDHAFDILPVSSNPKIRGTNWVFSYDSKTGNYGTISGTTEFTGSVFFNVDQTKLNLPPILQIGNFSASSEINTDPNIPQPFFVWITDTANTGLKVFTTVEPEFPNVDLENHTWSLEPVGVLITKEFSNFLIAAGATQSAEGVQVALARADREFVLVSVPESSAILGILFTSGLGLIVKRKNQRSR</sequence>
<evidence type="ECO:0000313" key="3">
    <source>
        <dbReference type="Proteomes" id="UP000621307"/>
    </source>
</evidence>
<gene>
    <name evidence="2" type="ORF">H6G14_18265</name>
</gene>
<keyword evidence="3" id="KW-1185">Reference proteome</keyword>
<protein>
    <submittedName>
        <fullName evidence="2">PEP-CTERM sorting domain-containing protein</fullName>
    </submittedName>
</protein>
<keyword evidence="1" id="KW-0472">Membrane</keyword>
<keyword evidence="1" id="KW-1133">Transmembrane helix</keyword>
<name>A0ABR8BGL6_9NOSO</name>
<evidence type="ECO:0000256" key="1">
    <source>
        <dbReference type="SAM" id="Phobius"/>
    </source>
</evidence>
<feature type="transmembrane region" description="Helical" evidence="1">
    <location>
        <begin position="222"/>
        <end position="246"/>
    </location>
</feature>